<keyword evidence="5 8" id="KW-1133">Transmembrane helix</keyword>
<name>A0ABN7AGK6_9HEMI</name>
<keyword evidence="8" id="KW-0732">Signal</keyword>
<dbReference type="PANTHER" id="PTHR11073">
    <property type="entry name" value="CALRETICULIN AND CALNEXIN"/>
    <property type="match status" value="1"/>
</dbReference>
<feature type="compositionally biased region" description="Acidic residues" evidence="9">
    <location>
        <begin position="546"/>
        <end position="568"/>
    </location>
</feature>
<dbReference type="InterPro" id="IPR001580">
    <property type="entry name" value="Calret/calnex"/>
</dbReference>
<evidence type="ECO:0000256" key="8">
    <source>
        <dbReference type="RuleBase" id="RU362126"/>
    </source>
</evidence>
<evidence type="ECO:0000256" key="6">
    <source>
        <dbReference type="ARBA" id="ARBA00023136"/>
    </source>
</evidence>
<comment type="similarity">
    <text evidence="2 8">Belongs to the calreticulin family.</text>
</comment>
<dbReference type="InterPro" id="IPR018124">
    <property type="entry name" value="Calret/calnex_CS"/>
</dbReference>
<feature type="compositionally biased region" description="Basic and acidic residues" evidence="9">
    <location>
        <begin position="256"/>
        <end position="278"/>
    </location>
</feature>
<dbReference type="InterPro" id="IPR013320">
    <property type="entry name" value="ConA-like_dom_sf"/>
</dbReference>
<feature type="signal peptide" evidence="8">
    <location>
        <begin position="1"/>
        <end position="20"/>
    </location>
</feature>
<feature type="region of interest" description="Disordered" evidence="9">
    <location>
        <begin position="244"/>
        <end position="301"/>
    </location>
</feature>
<dbReference type="EMBL" id="AP028910">
    <property type="protein sequence ID" value="BES90499.1"/>
    <property type="molecule type" value="Genomic_DNA"/>
</dbReference>
<feature type="compositionally biased region" description="Polar residues" evidence="9">
    <location>
        <begin position="611"/>
        <end position="622"/>
    </location>
</feature>
<gene>
    <name evidence="10" type="ORF">NTJ_03307</name>
</gene>
<keyword evidence="11" id="KW-1185">Reference proteome</keyword>
<keyword evidence="7 8" id="KW-0143">Chaperone</keyword>
<dbReference type="PROSITE" id="PS00805">
    <property type="entry name" value="CALRETICULIN_REPEAT"/>
    <property type="match status" value="1"/>
</dbReference>
<comment type="subcellular location">
    <subcellularLocation>
        <location evidence="1">Endoplasmic reticulum membrane</location>
        <topology evidence="1">Single-pass membrane protein</topology>
    </subcellularLocation>
</comment>
<evidence type="ECO:0000256" key="1">
    <source>
        <dbReference type="ARBA" id="ARBA00004389"/>
    </source>
</evidence>
<evidence type="ECO:0000313" key="11">
    <source>
        <dbReference type="Proteomes" id="UP001307889"/>
    </source>
</evidence>
<evidence type="ECO:0000256" key="2">
    <source>
        <dbReference type="ARBA" id="ARBA00010983"/>
    </source>
</evidence>
<evidence type="ECO:0000256" key="3">
    <source>
        <dbReference type="ARBA" id="ARBA00022692"/>
    </source>
</evidence>
<dbReference type="SUPFAM" id="SSF63887">
    <property type="entry name" value="P-domain of calnexin/calreticulin"/>
    <property type="match status" value="1"/>
</dbReference>
<dbReference type="Pfam" id="PF00262">
    <property type="entry name" value="Calreticulin"/>
    <property type="match status" value="1"/>
</dbReference>
<dbReference type="Proteomes" id="UP001307889">
    <property type="component" value="Chromosome 2"/>
</dbReference>
<evidence type="ECO:0000313" key="10">
    <source>
        <dbReference type="EMBL" id="BES90499.1"/>
    </source>
</evidence>
<accession>A0ABN7AGK6</accession>
<sequence>MQGKWCALFATLLSAQVVSCDELSPEAGYPVPEESIMPGYKPHFRESFNDPDVFAMKWVKSEAKKAGTEEDVAQYNGDWELGYPKKLPIEGDQALVFRQKAKHRAISAKLNRPFVFSDKPLYLQYEVLFQDNQECGGAYLKLLSEGPQGEKLKEFHDKTPYTIMFGPDKCGNSAKLHFIFRKEIPINGEIVEHHSKGPSKRIDEFFSDGQSHLYTLVLQPDNTYQILVDHEIIIKGSLLEDFTPPVNPPAEIDDPEDHKPEDWDERERIPDEAATKPDDWDENAPRQIQDPNAVKPDNWLDNEPLDIMDPSAEKPEDWDDAMDGEWEGPMVPNPACEDAAGCGPWSPPMIDNPAYKGKWSPPMINNPNYQGKWHPKRIANPDFFEDKNPFNLTTVVSLGFELWSMSANIMFDNIVLTDNEEYIRKWSSATFDRKMEINNRNAETLWTRFMVQINYSPGWWALYFVYCMIPVCGYVWYLYWRVKEGSLFTHFIGYTKENPWLWAVYTLLPLIPIVFIAYYCLQSKDQDPTAKSGDDSSQPLLKESDGGDGEGNYDNDEDDEGEEDDDDETRSRAADELENEVNETMDGVRQRLTTPSSSSETELKFSLPIGSRNSARASHTAA</sequence>
<dbReference type="PANTHER" id="PTHR11073:SF1">
    <property type="entry name" value="CALNEXIN 14D-RELATED"/>
    <property type="match status" value="1"/>
</dbReference>
<evidence type="ECO:0000256" key="4">
    <source>
        <dbReference type="ARBA" id="ARBA00022824"/>
    </source>
</evidence>
<reference evidence="10 11" key="1">
    <citation type="submission" date="2023-09" db="EMBL/GenBank/DDBJ databases">
        <title>Nesidiocoris tenuis whole genome shotgun sequence.</title>
        <authorList>
            <person name="Shibata T."/>
            <person name="Shimoda M."/>
            <person name="Kobayashi T."/>
            <person name="Uehara T."/>
        </authorList>
    </citation>
    <scope>NUCLEOTIDE SEQUENCE [LARGE SCALE GENOMIC DNA]</scope>
    <source>
        <strain evidence="10 11">Japan</strain>
    </source>
</reference>
<evidence type="ECO:0000256" key="9">
    <source>
        <dbReference type="SAM" id="MobiDB-lite"/>
    </source>
</evidence>
<evidence type="ECO:0000256" key="7">
    <source>
        <dbReference type="ARBA" id="ARBA00023186"/>
    </source>
</evidence>
<dbReference type="PROSITE" id="PS00804">
    <property type="entry name" value="CALRETICULIN_2"/>
    <property type="match status" value="1"/>
</dbReference>
<keyword evidence="6 8" id="KW-0472">Membrane</keyword>
<keyword evidence="4 8" id="KW-0256">Endoplasmic reticulum</keyword>
<feature type="transmembrane region" description="Helical" evidence="8">
    <location>
        <begin position="500"/>
        <end position="519"/>
    </location>
</feature>
<dbReference type="PRINTS" id="PR00626">
    <property type="entry name" value="CALRETICULIN"/>
</dbReference>
<evidence type="ECO:0000256" key="5">
    <source>
        <dbReference type="ARBA" id="ARBA00022989"/>
    </source>
</evidence>
<feature type="transmembrane region" description="Helical" evidence="8">
    <location>
        <begin position="458"/>
        <end position="479"/>
    </location>
</feature>
<organism evidence="10 11">
    <name type="scientific">Nesidiocoris tenuis</name>
    <dbReference type="NCBI Taxonomy" id="355587"/>
    <lineage>
        <taxon>Eukaryota</taxon>
        <taxon>Metazoa</taxon>
        <taxon>Ecdysozoa</taxon>
        <taxon>Arthropoda</taxon>
        <taxon>Hexapoda</taxon>
        <taxon>Insecta</taxon>
        <taxon>Pterygota</taxon>
        <taxon>Neoptera</taxon>
        <taxon>Paraneoptera</taxon>
        <taxon>Hemiptera</taxon>
        <taxon>Heteroptera</taxon>
        <taxon>Panheteroptera</taxon>
        <taxon>Cimicomorpha</taxon>
        <taxon>Miridae</taxon>
        <taxon>Dicyphina</taxon>
        <taxon>Nesidiocoris</taxon>
    </lineage>
</organism>
<protein>
    <submittedName>
        <fullName evidence="10">Calnexin</fullName>
    </submittedName>
</protein>
<keyword evidence="3 8" id="KW-0812">Transmembrane</keyword>
<dbReference type="SUPFAM" id="SSF49899">
    <property type="entry name" value="Concanavalin A-like lectins/glucanases"/>
    <property type="match status" value="1"/>
</dbReference>
<feature type="region of interest" description="Disordered" evidence="9">
    <location>
        <begin position="528"/>
        <end position="622"/>
    </location>
</feature>
<dbReference type="Gene3D" id="2.60.120.200">
    <property type="match status" value="1"/>
</dbReference>
<proteinExistence type="inferred from homology"/>
<feature type="chain" id="PRO_5044984690" evidence="8">
    <location>
        <begin position="21"/>
        <end position="622"/>
    </location>
</feature>
<dbReference type="InterPro" id="IPR009033">
    <property type="entry name" value="Calreticulin/calnexin_P_dom_sf"/>
</dbReference>
<dbReference type="Gene3D" id="2.10.250.10">
    <property type="entry name" value="Calreticulin/calnexin, P domain"/>
    <property type="match status" value="1"/>
</dbReference>